<dbReference type="PANTHER" id="PTHR43133:SF46">
    <property type="entry name" value="RNA POLYMERASE SIGMA-70 FACTOR ECF SUBFAMILY"/>
    <property type="match status" value="1"/>
</dbReference>
<dbReference type="InterPro" id="IPR000838">
    <property type="entry name" value="RNA_pol_sigma70_ECF_CS"/>
</dbReference>
<reference evidence="9 10" key="1">
    <citation type="submission" date="2019-01" db="EMBL/GenBank/DDBJ databases">
        <title>Chengkuizengella sp. nov., isolated from deep-sea sediment of East Pacific Ocean.</title>
        <authorList>
            <person name="Yang J."/>
            <person name="Lai Q."/>
            <person name="Shao Z."/>
        </authorList>
    </citation>
    <scope>NUCLEOTIDE SEQUENCE [LARGE SCALE GENOMIC DNA]</scope>
    <source>
        <strain evidence="9 10">YPA3-1-1</strain>
    </source>
</reference>
<evidence type="ECO:0000256" key="3">
    <source>
        <dbReference type="ARBA" id="ARBA00023082"/>
    </source>
</evidence>
<sequence>MSHEIESRWLHGFLPTGVINEEKRRKQLVAKVSEGDMDSFQTLYKEFVQKVTGYLKLRLNDPHIIEDILQEVFLAVWRGADKYNKKSTVSTWIISIAKHKLMDRYRSKYNNEKNTRLENLQNFPKSEDFSNQILDEISIQKALESLKSNEQELTYLVFYMKMSYKEISELLKIPEGTVKSRVYQLKKQLRKSLEKGVLKQ</sequence>
<feature type="domain" description="RNA polymerase sigma factor 70 region 4 type 2" evidence="8">
    <location>
        <begin position="138"/>
        <end position="189"/>
    </location>
</feature>
<dbReference type="Gene3D" id="1.10.10.10">
    <property type="entry name" value="Winged helix-like DNA-binding domain superfamily/Winged helix DNA-binding domain"/>
    <property type="match status" value="1"/>
</dbReference>
<keyword evidence="2 6" id="KW-0805">Transcription regulation</keyword>
<dbReference type="AlphaFoldDB" id="A0A6N9Q5Y7"/>
<dbReference type="CDD" id="cd06171">
    <property type="entry name" value="Sigma70_r4"/>
    <property type="match status" value="1"/>
</dbReference>
<feature type="domain" description="RNA polymerase sigma-70 region 2" evidence="7">
    <location>
        <begin position="43"/>
        <end position="108"/>
    </location>
</feature>
<dbReference type="GO" id="GO:0003677">
    <property type="term" value="F:DNA binding"/>
    <property type="evidence" value="ECO:0007669"/>
    <property type="project" value="UniProtKB-KW"/>
</dbReference>
<dbReference type="InterPro" id="IPR036388">
    <property type="entry name" value="WH-like_DNA-bd_sf"/>
</dbReference>
<evidence type="ECO:0000256" key="6">
    <source>
        <dbReference type="RuleBase" id="RU000716"/>
    </source>
</evidence>
<evidence type="ECO:0000256" key="2">
    <source>
        <dbReference type="ARBA" id="ARBA00023015"/>
    </source>
</evidence>
<dbReference type="GO" id="GO:0006352">
    <property type="term" value="P:DNA-templated transcription initiation"/>
    <property type="evidence" value="ECO:0007669"/>
    <property type="project" value="InterPro"/>
</dbReference>
<dbReference type="Pfam" id="PF08281">
    <property type="entry name" value="Sigma70_r4_2"/>
    <property type="match status" value="1"/>
</dbReference>
<dbReference type="PROSITE" id="PS01063">
    <property type="entry name" value="SIGMA70_ECF"/>
    <property type="match status" value="1"/>
</dbReference>
<dbReference type="PANTHER" id="PTHR43133">
    <property type="entry name" value="RNA POLYMERASE ECF-TYPE SIGMA FACTO"/>
    <property type="match status" value="1"/>
</dbReference>
<keyword evidence="4 6" id="KW-0238">DNA-binding</keyword>
<evidence type="ECO:0000256" key="4">
    <source>
        <dbReference type="ARBA" id="ARBA00023125"/>
    </source>
</evidence>
<evidence type="ECO:0000259" key="8">
    <source>
        <dbReference type="Pfam" id="PF08281"/>
    </source>
</evidence>
<gene>
    <name evidence="9" type="ORF">ERL59_14610</name>
</gene>
<keyword evidence="10" id="KW-1185">Reference proteome</keyword>
<evidence type="ECO:0000259" key="7">
    <source>
        <dbReference type="Pfam" id="PF04542"/>
    </source>
</evidence>
<dbReference type="InterPro" id="IPR007627">
    <property type="entry name" value="RNA_pol_sigma70_r2"/>
</dbReference>
<evidence type="ECO:0000313" key="10">
    <source>
        <dbReference type="Proteomes" id="UP000448943"/>
    </source>
</evidence>
<dbReference type="InterPro" id="IPR013325">
    <property type="entry name" value="RNA_pol_sigma_r2"/>
</dbReference>
<dbReference type="GO" id="GO:0006950">
    <property type="term" value="P:response to stress"/>
    <property type="evidence" value="ECO:0007669"/>
    <property type="project" value="UniProtKB-ARBA"/>
</dbReference>
<proteinExistence type="inferred from homology"/>
<dbReference type="OrthoDB" id="3472490at2"/>
<evidence type="ECO:0000313" key="9">
    <source>
        <dbReference type="EMBL" id="NBI30180.1"/>
    </source>
</evidence>
<dbReference type="SUPFAM" id="SSF88946">
    <property type="entry name" value="Sigma2 domain of RNA polymerase sigma factors"/>
    <property type="match status" value="1"/>
</dbReference>
<dbReference type="SUPFAM" id="SSF88659">
    <property type="entry name" value="Sigma3 and sigma4 domains of RNA polymerase sigma factors"/>
    <property type="match status" value="1"/>
</dbReference>
<keyword evidence="5 6" id="KW-0804">Transcription</keyword>
<organism evidence="9 10">
    <name type="scientific">Chengkuizengella marina</name>
    <dbReference type="NCBI Taxonomy" id="2507566"/>
    <lineage>
        <taxon>Bacteria</taxon>
        <taxon>Bacillati</taxon>
        <taxon>Bacillota</taxon>
        <taxon>Bacilli</taxon>
        <taxon>Bacillales</taxon>
        <taxon>Paenibacillaceae</taxon>
        <taxon>Chengkuizengella</taxon>
    </lineage>
</organism>
<evidence type="ECO:0000256" key="1">
    <source>
        <dbReference type="ARBA" id="ARBA00010641"/>
    </source>
</evidence>
<dbReference type="InterPro" id="IPR039425">
    <property type="entry name" value="RNA_pol_sigma-70-like"/>
</dbReference>
<dbReference type="RefSeq" id="WP_160646991.1">
    <property type="nucleotide sequence ID" value="NZ_SIJB01000030.1"/>
</dbReference>
<dbReference type="Pfam" id="PF04542">
    <property type="entry name" value="Sigma70_r2"/>
    <property type="match status" value="1"/>
</dbReference>
<protein>
    <recommendedName>
        <fullName evidence="6">RNA polymerase sigma factor</fullName>
    </recommendedName>
</protein>
<dbReference type="EMBL" id="SIJB01000030">
    <property type="protein sequence ID" value="NBI30180.1"/>
    <property type="molecule type" value="Genomic_DNA"/>
</dbReference>
<name>A0A6N9Q5Y7_9BACL</name>
<comment type="caution">
    <text evidence="9">The sequence shown here is derived from an EMBL/GenBank/DDBJ whole genome shotgun (WGS) entry which is preliminary data.</text>
</comment>
<keyword evidence="3 6" id="KW-0731">Sigma factor</keyword>
<dbReference type="NCBIfam" id="TIGR02937">
    <property type="entry name" value="sigma70-ECF"/>
    <property type="match status" value="1"/>
</dbReference>
<evidence type="ECO:0000256" key="5">
    <source>
        <dbReference type="ARBA" id="ARBA00023163"/>
    </source>
</evidence>
<dbReference type="InterPro" id="IPR013249">
    <property type="entry name" value="RNA_pol_sigma70_r4_t2"/>
</dbReference>
<dbReference type="InterPro" id="IPR014284">
    <property type="entry name" value="RNA_pol_sigma-70_dom"/>
</dbReference>
<dbReference type="Proteomes" id="UP000448943">
    <property type="component" value="Unassembled WGS sequence"/>
</dbReference>
<dbReference type="GO" id="GO:0016987">
    <property type="term" value="F:sigma factor activity"/>
    <property type="evidence" value="ECO:0007669"/>
    <property type="project" value="UniProtKB-KW"/>
</dbReference>
<accession>A0A6N9Q5Y7</accession>
<dbReference type="InterPro" id="IPR013324">
    <property type="entry name" value="RNA_pol_sigma_r3/r4-like"/>
</dbReference>
<comment type="similarity">
    <text evidence="1 6">Belongs to the sigma-70 factor family. ECF subfamily.</text>
</comment>
<dbReference type="Gene3D" id="1.10.1740.10">
    <property type="match status" value="1"/>
</dbReference>